<gene>
    <name evidence="5" type="ORF">IAA86_01605</name>
</gene>
<evidence type="ECO:0000256" key="1">
    <source>
        <dbReference type="ARBA" id="ARBA00022723"/>
    </source>
</evidence>
<dbReference type="Pfam" id="PF12838">
    <property type="entry name" value="Fer4_7"/>
    <property type="match status" value="1"/>
</dbReference>
<evidence type="ECO:0000313" key="5">
    <source>
        <dbReference type="EMBL" id="HIS73700.1"/>
    </source>
</evidence>
<name>A0A9D1JX29_9BACT</name>
<keyword evidence="1" id="KW-0479">Metal-binding</keyword>
<dbReference type="PROSITE" id="PS00198">
    <property type="entry name" value="4FE4S_FER_1"/>
    <property type="match status" value="1"/>
</dbReference>
<dbReference type="AlphaFoldDB" id="A0A9D1JX29"/>
<dbReference type="Gene3D" id="3.30.70.20">
    <property type="match status" value="1"/>
</dbReference>
<reference evidence="5" key="2">
    <citation type="journal article" date="2021" name="PeerJ">
        <title>Extensive microbial diversity within the chicken gut microbiome revealed by metagenomics and culture.</title>
        <authorList>
            <person name="Gilroy R."/>
            <person name="Ravi A."/>
            <person name="Getino M."/>
            <person name="Pursley I."/>
            <person name="Horton D.L."/>
            <person name="Alikhan N.F."/>
            <person name="Baker D."/>
            <person name="Gharbi K."/>
            <person name="Hall N."/>
            <person name="Watson M."/>
            <person name="Adriaenssens E.M."/>
            <person name="Foster-Nyarko E."/>
            <person name="Jarju S."/>
            <person name="Secka A."/>
            <person name="Antonio M."/>
            <person name="Oren A."/>
            <person name="Chaudhuri R.R."/>
            <person name="La Ragione R."/>
            <person name="Hildebrand F."/>
            <person name="Pallen M.J."/>
        </authorList>
    </citation>
    <scope>NUCLEOTIDE SEQUENCE</scope>
    <source>
        <strain evidence="5">CHK152-2871</strain>
    </source>
</reference>
<keyword evidence="2" id="KW-0408">Iron</keyword>
<dbReference type="PANTHER" id="PTHR43193">
    <property type="match status" value="1"/>
</dbReference>
<keyword evidence="3" id="KW-0411">Iron-sulfur</keyword>
<reference evidence="5" key="1">
    <citation type="submission" date="2020-10" db="EMBL/GenBank/DDBJ databases">
        <authorList>
            <person name="Gilroy R."/>
        </authorList>
    </citation>
    <scope>NUCLEOTIDE SEQUENCE</scope>
    <source>
        <strain evidence="5">CHK152-2871</strain>
    </source>
</reference>
<protein>
    <submittedName>
        <fullName evidence="5">4Fe-4S binding protein</fullName>
    </submittedName>
</protein>
<dbReference type="InterPro" id="IPR052977">
    <property type="entry name" value="Polyferredoxin-like_ET"/>
</dbReference>
<feature type="domain" description="4Fe-4S ferredoxin-type" evidence="4">
    <location>
        <begin position="18"/>
        <end position="47"/>
    </location>
</feature>
<evidence type="ECO:0000313" key="6">
    <source>
        <dbReference type="Proteomes" id="UP000886865"/>
    </source>
</evidence>
<accession>A0A9D1JX29</accession>
<organism evidence="5 6">
    <name type="scientific">Candidatus Galligastranaerophilus intestinavium</name>
    <dbReference type="NCBI Taxonomy" id="2840836"/>
    <lineage>
        <taxon>Bacteria</taxon>
        <taxon>Candidatus Galligastranaerophilus</taxon>
    </lineage>
</organism>
<comment type="caution">
    <text evidence="5">The sequence shown here is derived from an EMBL/GenBank/DDBJ whole genome shotgun (WGS) entry which is preliminary data.</text>
</comment>
<dbReference type="Proteomes" id="UP000886865">
    <property type="component" value="Unassembled WGS sequence"/>
</dbReference>
<proteinExistence type="predicted"/>
<dbReference type="PROSITE" id="PS51379">
    <property type="entry name" value="4FE4S_FER_2"/>
    <property type="match status" value="2"/>
</dbReference>
<dbReference type="GO" id="GO:0046872">
    <property type="term" value="F:metal ion binding"/>
    <property type="evidence" value="ECO:0007669"/>
    <property type="project" value="UniProtKB-KW"/>
</dbReference>
<dbReference type="PANTHER" id="PTHR43193:SF2">
    <property type="entry name" value="POLYFERREDOXIN PROTEIN FWDF"/>
    <property type="match status" value="1"/>
</dbReference>
<sequence>MTTKHKAITVNDVAKGKADWHLYTDYCKGCGLCIVKCPKKCLNWSKEVGIYQTPAVEPNRDECIACGTCELVCPDNAIRVDKK</sequence>
<dbReference type="InterPro" id="IPR017900">
    <property type="entry name" value="4Fe4S_Fe_S_CS"/>
</dbReference>
<dbReference type="SUPFAM" id="SSF54862">
    <property type="entry name" value="4Fe-4S ferredoxins"/>
    <property type="match status" value="1"/>
</dbReference>
<dbReference type="EMBL" id="DVJQ01000012">
    <property type="protein sequence ID" value="HIS73700.1"/>
    <property type="molecule type" value="Genomic_DNA"/>
</dbReference>
<evidence type="ECO:0000259" key="4">
    <source>
        <dbReference type="PROSITE" id="PS51379"/>
    </source>
</evidence>
<evidence type="ECO:0000256" key="3">
    <source>
        <dbReference type="ARBA" id="ARBA00023014"/>
    </source>
</evidence>
<dbReference type="InterPro" id="IPR017896">
    <property type="entry name" value="4Fe4S_Fe-S-bd"/>
</dbReference>
<feature type="domain" description="4Fe-4S ferredoxin-type" evidence="4">
    <location>
        <begin position="54"/>
        <end position="83"/>
    </location>
</feature>
<evidence type="ECO:0000256" key="2">
    <source>
        <dbReference type="ARBA" id="ARBA00023004"/>
    </source>
</evidence>
<dbReference type="GO" id="GO:0051536">
    <property type="term" value="F:iron-sulfur cluster binding"/>
    <property type="evidence" value="ECO:0007669"/>
    <property type="project" value="UniProtKB-KW"/>
</dbReference>